<feature type="domain" description="Transcriptional repressor PaaX-like C-terminal" evidence="2">
    <location>
        <begin position="208"/>
        <end position="251"/>
    </location>
</feature>
<dbReference type="InterPro" id="IPR036388">
    <property type="entry name" value="WH-like_DNA-bd_sf"/>
</dbReference>
<dbReference type="InterPro" id="IPR012906">
    <property type="entry name" value="PaaX-like_N"/>
</dbReference>
<sequence length="272" mass="30226">MAEPADLMAPLSARSVALSLLLGARPPRLSARDLTCLGEMFEISAPTMRVALSRMVASGDLVPADSMYALPARHLERQAATESLIHPRRRPYDGMWRMAVVVDRGRSLARRTSLRSLMRRHRFAELREGVWMRPDNIEQLLTPSPHEGAGTESATALSEARTFRTVPDNDRRLSRELWDLDQWAADARVLLDALRDDGPSKARPVDRLTAAAAAVRHLCTDPALPEELAPERWPADELRWAYEDYRNELSAICMAGTAVPRAQPAADASKGM</sequence>
<evidence type="ECO:0000259" key="1">
    <source>
        <dbReference type="Pfam" id="PF07848"/>
    </source>
</evidence>
<reference evidence="5" key="1">
    <citation type="journal article" date="2019" name="Int. J. Syst. Evol. Microbiol.">
        <title>The Global Catalogue of Microorganisms (GCM) 10K type strain sequencing project: providing services to taxonomists for standard genome sequencing and annotation.</title>
        <authorList>
            <consortium name="The Broad Institute Genomics Platform"/>
            <consortium name="The Broad Institute Genome Sequencing Center for Infectious Disease"/>
            <person name="Wu L."/>
            <person name="Ma J."/>
        </authorList>
    </citation>
    <scope>NUCLEOTIDE SEQUENCE [LARGE SCALE GENOMIC DNA]</scope>
    <source>
        <strain evidence="5">CGMCC 1.12470</strain>
    </source>
</reference>
<evidence type="ECO:0000259" key="2">
    <source>
        <dbReference type="Pfam" id="PF08223"/>
    </source>
</evidence>
<name>A0ABW4J225_9ACTN</name>
<dbReference type="RefSeq" id="WP_381092558.1">
    <property type="nucleotide sequence ID" value="NZ_JBHUDX010000155.1"/>
</dbReference>
<dbReference type="Pfam" id="PF08223">
    <property type="entry name" value="PaaX_C"/>
    <property type="match status" value="1"/>
</dbReference>
<dbReference type="InterPro" id="IPR048846">
    <property type="entry name" value="PaaX-like_central"/>
</dbReference>
<dbReference type="Gene3D" id="1.20.58.1460">
    <property type="match status" value="1"/>
</dbReference>
<dbReference type="Pfam" id="PF07848">
    <property type="entry name" value="PaaX"/>
    <property type="match status" value="1"/>
</dbReference>
<protein>
    <submittedName>
        <fullName evidence="4">PaaX family transcriptional regulator C-terminal domain-containing protein</fullName>
    </submittedName>
</protein>
<dbReference type="PANTHER" id="PTHR30319">
    <property type="entry name" value="PHENYLACETIC ACID REGULATOR-RELATED TRANSCRIPTIONAL REPRESSOR"/>
    <property type="match status" value="1"/>
</dbReference>
<organism evidence="4 5">
    <name type="scientific">Streptomyces caeni</name>
    <dbReference type="NCBI Taxonomy" id="2307231"/>
    <lineage>
        <taxon>Bacteria</taxon>
        <taxon>Bacillati</taxon>
        <taxon>Actinomycetota</taxon>
        <taxon>Actinomycetes</taxon>
        <taxon>Kitasatosporales</taxon>
        <taxon>Streptomycetaceae</taxon>
        <taxon>Streptomyces</taxon>
    </lineage>
</organism>
<dbReference type="Gene3D" id="1.10.10.10">
    <property type="entry name" value="Winged helix-like DNA-binding domain superfamily/Winged helix DNA-binding domain"/>
    <property type="match status" value="1"/>
</dbReference>
<accession>A0ABW4J225</accession>
<comment type="caution">
    <text evidence="4">The sequence shown here is derived from an EMBL/GenBank/DDBJ whole genome shotgun (WGS) entry which is preliminary data.</text>
</comment>
<dbReference type="Proteomes" id="UP001597261">
    <property type="component" value="Unassembled WGS sequence"/>
</dbReference>
<dbReference type="PANTHER" id="PTHR30319:SF1">
    <property type="entry name" value="TRANSCRIPTIONAL REPRESSOR PAAX"/>
    <property type="match status" value="1"/>
</dbReference>
<keyword evidence="5" id="KW-1185">Reference proteome</keyword>
<dbReference type="InterPro" id="IPR013225">
    <property type="entry name" value="PaaX_C"/>
</dbReference>
<feature type="domain" description="Transcriptional repressor PaaX-like central Cas2-like" evidence="3">
    <location>
        <begin position="90"/>
        <end position="142"/>
    </location>
</feature>
<evidence type="ECO:0000313" key="4">
    <source>
        <dbReference type="EMBL" id="MFD1663665.1"/>
    </source>
</evidence>
<dbReference type="Pfam" id="PF20803">
    <property type="entry name" value="PaaX_M"/>
    <property type="match status" value="1"/>
</dbReference>
<evidence type="ECO:0000259" key="3">
    <source>
        <dbReference type="Pfam" id="PF20803"/>
    </source>
</evidence>
<evidence type="ECO:0000313" key="5">
    <source>
        <dbReference type="Proteomes" id="UP001597261"/>
    </source>
</evidence>
<feature type="domain" description="Transcriptional repressor PaaX-like N-terminal" evidence="1">
    <location>
        <begin position="12"/>
        <end position="70"/>
    </location>
</feature>
<dbReference type="Gene3D" id="3.30.70.2650">
    <property type="match status" value="1"/>
</dbReference>
<gene>
    <name evidence="4" type="ORF">ACFSL4_37280</name>
</gene>
<dbReference type="EMBL" id="JBHUDX010000155">
    <property type="protein sequence ID" value="MFD1663665.1"/>
    <property type="molecule type" value="Genomic_DNA"/>
</dbReference>
<proteinExistence type="predicted"/>